<evidence type="ECO:0000313" key="3">
    <source>
        <dbReference type="Proteomes" id="UP000823941"/>
    </source>
</evidence>
<evidence type="ECO:0000256" key="1">
    <source>
        <dbReference type="SAM" id="SignalP"/>
    </source>
</evidence>
<feature type="chain" id="PRO_5046418761" evidence="1">
    <location>
        <begin position="27"/>
        <end position="103"/>
    </location>
</feature>
<proteinExistence type="predicted"/>
<keyword evidence="3" id="KW-1185">Reference proteome</keyword>
<name>A0ABQ7QW43_PLUXY</name>
<protein>
    <submittedName>
        <fullName evidence="2">Uncharacterized protein</fullName>
    </submittedName>
</protein>
<evidence type="ECO:0000313" key="2">
    <source>
        <dbReference type="EMBL" id="KAG7309224.1"/>
    </source>
</evidence>
<organism evidence="2 3">
    <name type="scientific">Plutella xylostella</name>
    <name type="common">Diamondback moth</name>
    <name type="synonym">Plutella maculipennis</name>
    <dbReference type="NCBI Taxonomy" id="51655"/>
    <lineage>
        <taxon>Eukaryota</taxon>
        <taxon>Metazoa</taxon>
        <taxon>Ecdysozoa</taxon>
        <taxon>Arthropoda</taxon>
        <taxon>Hexapoda</taxon>
        <taxon>Insecta</taxon>
        <taxon>Pterygota</taxon>
        <taxon>Neoptera</taxon>
        <taxon>Endopterygota</taxon>
        <taxon>Lepidoptera</taxon>
        <taxon>Glossata</taxon>
        <taxon>Ditrysia</taxon>
        <taxon>Yponomeutoidea</taxon>
        <taxon>Plutellidae</taxon>
        <taxon>Plutella</taxon>
    </lineage>
</organism>
<gene>
    <name evidence="2" type="ORF">JYU34_005151</name>
</gene>
<dbReference type="EMBL" id="JAHIBW010000007">
    <property type="protein sequence ID" value="KAG7309224.1"/>
    <property type="molecule type" value="Genomic_DNA"/>
</dbReference>
<reference evidence="2 3" key="1">
    <citation type="submission" date="2021-06" db="EMBL/GenBank/DDBJ databases">
        <title>A haploid diamondback moth (Plutella xylostella L.) genome assembly resolves 31 chromosomes and identifies a diamide resistance mutation.</title>
        <authorList>
            <person name="Ward C.M."/>
            <person name="Perry K.D."/>
            <person name="Baker G."/>
            <person name="Powis K."/>
            <person name="Heckel D.G."/>
            <person name="Baxter S.W."/>
        </authorList>
    </citation>
    <scope>NUCLEOTIDE SEQUENCE [LARGE SCALE GENOMIC DNA]</scope>
    <source>
        <strain evidence="2 3">LV</strain>
        <tissue evidence="2">Single pupa</tissue>
    </source>
</reference>
<keyword evidence="1" id="KW-0732">Signal</keyword>
<comment type="caution">
    <text evidence="2">The sequence shown here is derived from an EMBL/GenBank/DDBJ whole genome shotgun (WGS) entry which is preliminary data.</text>
</comment>
<accession>A0ABQ7QW43</accession>
<dbReference type="Proteomes" id="UP000823941">
    <property type="component" value="Chromosome 7"/>
</dbReference>
<feature type="signal peptide" evidence="1">
    <location>
        <begin position="1"/>
        <end position="26"/>
    </location>
</feature>
<sequence length="103" mass="11830">MGYKYGSKNVELLLVFCCLFILPCHAHINMDVRMLSELKGICEVAYSCYHDQVLICGQSVSQARTFLDLCDMYEYACEYSLVFRHVKDDDSCPNERDLDINVG</sequence>